<name>A0A5D3G9S2_9PSED</name>
<evidence type="ECO:0000259" key="3">
    <source>
        <dbReference type="Pfam" id="PF13550"/>
    </source>
</evidence>
<gene>
    <name evidence="6" type="ORF">FXO26_16235</name>
    <name evidence="5" type="ORF">FXO26_30385</name>
</gene>
<sequence>MSAAVKKTSRAPARTRRAVIGGKGGQAKEKRPSIAQNSVPSISTARILYMWSWGPIVGPVDGLRSIKLDGTPIQGPDGTLNYPGVKWQFRNGELNQARLEGNTESSNEIDVKQELIFGTPWLHSITNPVLDAVRLRLSWPVLRSQDAAGNINGVRIDYAVDISTDNGPYLEALVSFVDRKNVTEYERAHRLELPAGSRWTIRVRRLTPNANSDLVVDQMVVKAIAEVVDSDQEYPLTAVSSIEYDAQTFGGDIAKIAVLMRGRIIRVPTNYNPETRTYSTSGAGTSNGIWDGTFKEAYTNNPAWIFYDLVLHPYYGLGDRIDATMVDRWSLYRIAQYCDQMVPDGKGGMEPRFTCNLYFQKQAEAYAVLQDLASIFHGLAYWDGSQIVVNADMPGDPVYTYNQTQILNNGAIKYEGTKARDRHTLYMVGWDNPDQGFETDKEPVFDDEAMIELGGIVRETSVGAIGCTSLGQAQRAGQWAALTEKLQTQGGVFRVGLDGDIPKPGQVIAVADPMLVGRNNGGRIAAAAGRVVTLDRDTVVPVGARLMVNLPSGKSEGRVVKSVAGRDVTVMADFSEQPQAECGWILDYEDLKLMQFYVRNVTRPEWHQFQLEVIQHDPSKFDAIDNGAVVDPRPITGIPIGSQDAPARVMLSQHVVIEQGIAVTVMSIAWDAAPNAVAYDVEWKWGAREWVRVPRTAEQMVDVRGIYSGQYMARVRAVSALNVSSIPVTSALTNLEGKTGLPPAVSFLTTTSLIYGIGIQWGFPPGAEDTQRTEIWYSESADLTTAVKLSDFSYPQASHEMHALLPGAILFFWARLVDRTGNVGPFWPVPGAVNGQASTKQSDYEAYYAEKIGKGALYQSLREEIELITGDGPGSVNERLEEAKQELKDLIDQVNDALAYDPAKPYLKGDIVRLDQRLYQAKGPVPVGATPPDVTYWIDIGTILETTDALVSQVQIIETKIEEVDGKVLATATSVEALRSAARGDDGAGDLADAIKGWTSTADLAVERKTRASENDALAQQLLTLGAQVGDNKSSLTVLEQVVASNRETSAAQITKLNSDLAAVDQKANGTAQALTSLDTKVTNLDGKITSQASSNEALRASVRGDDGAGDLAGAIKAWESTAAISTEKKVRASEIEAQARVSETLQSSIGQTSASVQTVSETVVRLDGKVSAQTTIKAQTVSGGKKVMAGLALGSDGETSEILAFAQRFAIVDEASGKLTLPFIVSGGQVFISSAVIETGMITNAMIGEYIQSNNYVAGVSGWRLSFDGTFEMNGNIAGLGTMRLTNTFLKFIYANGVVGIDLSL</sequence>
<reference evidence="6 7" key="1">
    <citation type="submission" date="2019-08" db="EMBL/GenBank/DDBJ databases">
        <title>Subclass B2 metallo-beta lactamase from Pseudomonas synxantha.</title>
        <authorList>
            <person name="Poirel L."/>
            <person name="Palmieri M."/>
            <person name="Masseron A."/>
            <person name="Perreten V."/>
            <person name="Nordman P."/>
        </authorList>
    </citation>
    <scope>NUCLEOTIDE SEQUENCE [LARGE SCALE GENOMIC DNA]</scope>
    <source>
        <strain evidence="6 7">MCP106</strain>
    </source>
</reference>
<evidence type="ECO:0000313" key="7">
    <source>
        <dbReference type="Proteomes" id="UP000324029"/>
    </source>
</evidence>
<dbReference type="PANTHER" id="PTHR36251">
    <property type="entry name" value="FELS-1 PROPHAGE HOST SPECIFICITY PROTEIN-RELATED"/>
    <property type="match status" value="1"/>
</dbReference>
<dbReference type="EMBL" id="VSRO01000007">
    <property type="protein sequence ID" value="TYK57269.1"/>
    <property type="molecule type" value="Genomic_DNA"/>
</dbReference>
<evidence type="ECO:0000259" key="4">
    <source>
        <dbReference type="Pfam" id="PF24801"/>
    </source>
</evidence>
<dbReference type="Pfam" id="PF13550">
    <property type="entry name" value="Phage-tail_3"/>
    <property type="match status" value="1"/>
</dbReference>
<evidence type="ECO:0000259" key="2">
    <source>
        <dbReference type="Pfam" id="PF09327"/>
    </source>
</evidence>
<proteinExistence type="predicted"/>
<accession>A0A5D3G9S2</accession>
<feature type="compositionally biased region" description="Basic residues" evidence="1">
    <location>
        <begin position="7"/>
        <end position="17"/>
    </location>
</feature>
<dbReference type="EMBL" id="VSRO01000028">
    <property type="protein sequence ID" value="TYK53898.1"/>
    <property type="molecule type" value="Genomic_DNA"/>
</dbReference>
<evidence type="ECO:0000313" key="5">
    <source>
        <dbReference type="EMBL" id="TYK53898.1"/>
    </source>
</evidence>
<comment type="caution">
    <text evidence="6">The sequence shown here is derived from an EMBL/GenBank/DDBJ whole genome shotgun (WGS) entry which is preliminary data.</text>
</comment>
<dbReference type="Proteomes" id="UP000324029">
    <property type="component" value="Unassembled WGS sequence"/>
</dbReference>
<dbReference type="Pfam" id="PF24801">
    <property type="entry name" value="FNIII-A_GpJ"/>
    <property type="match status" value="1"/>
</dbReference>
<evidence type="ECO:0000256" key="1">
    <source>
        <dbReference type="SAM" id="MobiDB-lite"/>
    </source>
</evidence>
<feature type="domain" description="Tip attachment protein J" evidence="3">
    <location>
        <begin position="361"/>
        <end position="526"/>
    </location>
</feature>
<dbReference type="Pfam" id="PF09327">
    <property type="entry name" value="Phage_Tail_Tip"/>
    <property type="match status" value="1"/>
</dbReference>
<feature type="domain" description="Tip attachment protein J central straight fiber" evidence="2">
    <location>
        <begin position="1157"/>
        <end position="1278"/>
    </location>
</feature>
<dbReference type="PANTHER" id="PTHR36251:SF2">
    <property type="entry name" value="GIFSY-2 PROPHAGE HOST SPECIFICITY PROTEIN J, PHAGE LAMBDA"/>
    <property type="match status" value="1"/>
</dbReference>
<dbReference type="RefSeq" id="WP_148853628.1">
    <property type="nucleotide sequence ID" value="NZ_VSRO01000007.1"/>
</dbReference>
<organism evidence="6 7">
    <name type="scientific">Pseudomonas synxantha</name>
    <dbReference type="NCBI Taxonomy" id="47883"/>
    <lineage>
        <taxon>Bacteria</taxon>
        <taxon>Pseudomonadati</taxon>
        <taxon>Pseudomonadota</taxon>
        <taxon>Gammaproteobacteria</taxon>
        <taxon>Pseudomonadales</taxon>
        <taxon>Pseudomonadaceae</taxon>
        <taxon>Pseudomonas</taxon>
    </lineage>
</organism>
<feature type="region of interest" description="Disordered" evidence="1">
    <location>
        <begin position="1"/>
        <end position="36"/>
    </location>
</feature>
<dbReference type="InterPro" id="IPR053171">
    <property type="entry name" value="Viral_Tip_Attach_Protein"/>
</dbReference>
<feature type="domain" description="Tip attachment protein J HDII-ins2" evidence="4">
    <location>
        <begin position="106"/>
        <end position="229"/>
    </location>
</feature>
<dbReference type="InterPro" id="IPR055385">
    <property type="entry name" value="GpJ_HDII-ins2"/>
</dbReference>
<protein>
    <submittedName>
        <fullName evidence="6">DUF1983 domain-containing protein</fullName>
    </submittedName>
</protein>
<dbReference type="InterPro" id="IPR032876">
    <property type="entry name" value="J_dom"/>
</dbReference>
<evidence type="ECO:0000313" key="6">
    <source>
        <dbReference type="EMBL" id="TYK57269.1"/>
    </source>
</evidence>
<reference evidence="6 7" key="2">
    <citation type="submission" date="2019-08" db="EMBL/GenBank/DDBJ databases">
        <authorList>
            <person name="Brilhante M."/>
            <person name="Perreten V."/>
        </authorList>
    </citation>
    <scope>NUCLEOTIDE SEQUENCE [LARGE SCALE GENOMIC DNA]</scope>
    <source>
        <strain evidence="6 7">MCP106</strain>
    </source>
</reference>
<dbReference type="InterPro" id="IPR015406">
    <property type="entry name" value="GpJ_CSF"/>
</dbReference>